<dbReference type="InterPro" id="IPR036890">
    <property type="entry name" value="HATPase_C_sf"/>
</dbReference>
<dbReference type="PANTHER" id="PTHR34220:SF7">
    <property type="entry name" value="SENSOR HISTIDINE KINASE YPDA"/>
    <property type="match status" value="1"/>
</dbReference>
<protein>
    <submittedName>
        <fullName evidence="7">HAMP domain-containing protein</fullName>
    </submittedName>
</protein>
<dbReference type="Pfam" id="PF02518">
    <property type="entry name" value="HATPase_c"/>
    <property type="match status" value="1"/>
</dbReference>
<sequence length="581" mass="66202">MHKLKIRQQFALVLLIILLTILCIGYAVSVLAGKIVLQKNIVYVGSMLEKIEQEANYVDDKGSAVINFLQNDGLLQDYFEGEMGGEYYELARQMDQLLTSIKIIYPETSDIVLCGKRIYANITTKRQVDELLSRFGREKAVVCTGIEMQTDVQNEYKAIRYMSPIYSSRSGENYANPIGTCMVSFRLRNFNWNNEFAEMGTNYVLMDNFGQYYPINCEEERAKMITGIFLDHPGSNTVDTREYYLSVKKNHSNNLYVISYTDKQELLMDVTYVQRLIFIFGAAGIAALLLVCGLLYHSIVSPIYILEQYMGRIAAGNFKEVKNHVTVRGSCEMIRLARVMNEMTDELEERSRRIINTTNTLYEVDIEKQKAEIAFLRSQINPHFLYNALEIIKGICMKNNLPEGAMVAGNLGKIFRYSIKGGDVVLLADEIGMARAYIDIQKTRFPYKVDVVYNLAEETLKMPVAGMILQPILENVFLHSVEKTTAMTTLYLASKLEGEELYLTVQDDGVGIHKETLEELKRLMSAGSVHQSQHVGLANVNFRLRLMYGENYGLIVESRWGEGTKVVVHMRSTPLYRSDKE</sequence>
<dbReference type="InterPro" id="IPR010559">
    <property type="entry name" value="Sig_transdc_His_kin_internal"/>
</dbReference>
<gene>
    <name evidence="7" type="ORF">FYJ45_09525</name>
</gene>
<keyword evidence="5" id="KW-1133">Transmembrane helix</keyword>
<evidence type="ECO:0000256" key="4">
    <source>
        <dbReference type="ARBA" id="ARBA00022777"/>
    </source>
</evidence>
<keyword evidence="8" id="KW-1185">Reference proteome</keyword>
<proteinExistence type="predicted"/>
<dbReference type="GO" id="GO:0016020">
    <property type="term" value="C:membrane"/>
    <property type="evidence" value="ECO:0007669"/>
    <property type="project" value="UniProtKB-SubCell"/>
</dbReference>
<dbReference type="PANTHER" id="PTHR34220">
    <property type="entry name" value="SENSOR HISTIDINE KINASE YPDA"/>
    <property type="match status" value="1"/>
</dbReference>
<evidence type="ECO:0000313" key="8">
    <source>
        <dbReference type="Proteomes" id="UP000436047"/>
    </source>
</evidence>
<keyword evidence="2" id="KW-0597">Phosphoprotein</keyword>
<keyword evidence="5" id="KW-0472">Membrane</keyword>
<name>A0A6N7WDG3_9FIRM</name>
<keyword evidence="5" id="KW-0812">Transmembrane</keyword>
<dbReference type="GeneID" id="86053295"/>
<dbReference type="InterPro" id="IPR003660">
    <property type="entry name" value="HAMP_dom"/>
</dbReference>
<feature type="domain" description="HAMP" evidence="6">
    <location>
        <begin position="297"/>
        <end position="352"/>
    </location>
</feature>
<dbReference type="Proteomes" id="UP000436047">
    <property type="component" value="Unassembled WGS sequence"/>
</dbReference>
<dbReference type="GO" id="GO:0000155">
    <property type="term" value="F:phosphorelay sensor kinase activity"/>
    <property type="evidence" value="ECO:0007669"/>
    <property type="project" value="InterPro"/>
</dbReference>
<reference evidence="7 8" key="1">
    <citation type="submission" date="2019-08" db="EMBL/GenBank/DDBJ databases">
        <title>In-depth cultivation of the pig gut microbiome towards novel bacterial diversity and tailored functional studies.</title>
        <authorList>
            <person name="Wylensek D."/>
            <person name="Hitch T.C.A."/>
            <person name="Clavel T."/>
        </authorList>
    </citation>
    <scope>NUCLEOTIDE SEQUENCE [LARGE SCALE GENOMIC DNA]</scope>
    <source>
        <strain evidence="7 8">WCA-389-WT-23B</strain>
    </source>
</reference>
<dbReference type="CDD" id="cd06225">
    <property type="entry name" value="HAMP"/>
    <property type="match status" value="1"/>
</dbReference>
<dbReference type="InterPro" id="IPR003594">
    <property type="entry name" value="HATPase_dom"/>
</dbReference>
<accession>A0A6N7WDG3</accession>
<keyword evidence="3" id="KW-0808">Transferase</keyword>
<dbReference type="PROSITE" id="PS50885">
    <property type="entry name" value="HAMP"/>
    <property type="match status" value="1"/>
</dbReference>
<dbReference type="SUPFAM" id="SSF55874">
    <property type="entry name" value="ATPase domain of HSP90 chaperone/DNA topoisomerase II/histidine kinase"/>
    <property type="match status" value="1"/>
</dbReference>
<dbReference type="Pfam" id="PF06580">
    <property type="entry name" value="His_kinase"/>
    <property type="match status" value="1"/>
</dbReference>
<comment type="caution">
    <text evidence="7">The sequence shown here is derived from an EMBL/GenBank/DDBJ whole genome shotgun (WGS) entry which is preliminary data.</text>
</comment>
<evidence type="ECO:0000256" key="2">
    <source>
        <dbReference type="ARBA" id="ARBA00022553"/>
    </source>
</evidence>
<dbReference type="Gene3D" id="3.30.565.10">
    <property type="entry name" value="Histidine kinase-like ATPase, C-terminal domain"/>
    <property type="match status" value="1"/>
</dbReference>
<evidence type="ECO:0000256" key="3">
    <source>
        <dbReference type="ARBA" id="ARBA00022679"/>
    </source>
</evidence>
<evidence type="ECO:0000256" key="1">
    <source>
        <dbReference type="ARBA" id="ARBA00004370"/>
    </source>
</evidence>
<evidence type="ECO:0000259" key="6">
    <source>
        <dbReference type="PROSITE" id="PS50885"/>
    </source>
</evidence>
<dbReference type="Gene3D" id="6.10.340.10">
    <property type="match status" value="1"/>
</dbReference>
<comment type="subcellular location">
    <subcellularLocation>
        <location evidence="1">Membrane</location>
    </subcellularLocation>
</comment>
<evidence type="ECO:0000313" key="7">
    <source>
        <dbReference type="EMBL" id="MSS88527.1"/>
    </source>
</evidence>
<evidence type="ECO:0000256" key="5">
    <source>
        <dbReference type="SAM" id="Phobius"/>
    </source>
</evidence>
<dbReference type="InterPro" id="IPR050640">
    <property type="entry name" value="Bact_2-comp_sensor_kinase"/>
</dbReference>
<dbReference type="EMBL" id="VUMI01000012">
    <property type="protein sequence ID" value="MSS88527.1"/>
    <property type="molecule type" value="Genomic_DNA"/>
</dbReference>
<keyword evidence="4" id="KW-0418">Kinase</keyword>
<organism evidence="7 8">
    <name type="scientific">Eisenbergiella porci</name>
    <dbReference type="NCBI Taxonomy" id="2652274"/>
    <lineage>
        <taxon>Bacteria</taxon>
        <taxon>Bacillati</taxon>
        <taxon>Bacillota</taxon>
        <taxon>Clostridia</taxon>
        <taxon>Lachnospirales</taxon>
        <taxon>Lachnospiraceae</taxon>
        <taxon>Eisenbergiella</taxon>
    </lineage>
</organism>
<feature type="transmembrane region" description="Helical" evidence="5">
    <location>
        <begin position="276"/>
        <end position="296"/>
    </location>
</feature>
<dbReference type="AlphaFoldDB" id="A0A6N7WDG3"/>
<dbReference type="RefSeq" id="WP_154464411.1">
    <property type="nucleotide sequence ID" value="NZ_JAXDZL010000105.1"/>
</dbReference>